<dbReference type="PANTHER" id="PTHR41309:SF2">
    <property type="entry name" value="MEMBRANE PROTEIN"/>
    <property type="match status" value="1"/>
</dbReference>
<dbReference type="PANTHER" id="PTHR41309">
    <property type="entry name" value="MEMBRANE PROTEIN-RELATED"/>
    <property type="match status" value="1"/>
</dbReference>
<feature type="transmembrane region" description="Helical" evidence="1">
    <location>
        <begin position="115"/>
        <end position="139"/>
    </location>
</feature>
<organism evidence="2 3">
    <name type="scientific">Candidatus Enterococcus moelleringii</name>
    <dbReference type="NCBI Taxonomy" id="2815325"/>
    <lineage>
        <taxon>Bacteria</taxon>
        <taxon>Bacillati</taxon>
        <taxon>Bacillota</taxon>
        <taxon>Bacilli</taxon>
        <taxon>Lactobacillales</taxon>
        <taxon>Enterococcaceae</taxon>
        <taxon>Enterococcus</taxon>
    </lineage>
</organism>
<proteinExistence type="predicted"/>
<feature type="transmembrane region" description="Helical" evidence="1">
    <location>
        <begin position="39"/>
        <end position="57"/>
    </location>
</feature>
<keyword evidence="1" id="KW-0472">Membrane</keyword>
<evidence type="ECO:0000313" key="2">
    <source>
        <dbReference type="EMBL" id="MBO1305860.1"/>
    </source>
</evidence>
<keyword evidence="1" id="KW-1133">Transmembrane helix</keyword>
<evidence type="ECO:0000313" key="3">
    <source>
        <dbReference type="Proteomes" id="UP000664601"/>
    </source>
</evidence>
<feature type="transmembrane region" description="Helical" evidence="1">
    <location>
        <begin position="82"/>
        <end position="103"/>
    </location>
</feature>
<dbReference type="RefSeq" id="WP_207672787.1">
    <property type="nucleotide sequence ID" value="NZ_JAFREM010000011.1"/>
</dbReference>
<dbReference type="EMBL" id="JAFREM010000011">
    <property type="protein sequence ID" value="MBO1305860.1"/>
    <property type="molecule type" value="Genomic_DNA"/>
</dbReference>
<reference evidence="2 3" key="1">
    <citation type="submission" date="2021-03" db="EMBL/GenBank/DDBJ databases">
        <title>Enterococcal diversity collection.</title>
        <authorList>
            <person name="Gilmore M.S."/>
            <person name="Schwartzman J."/>
            <person name="Van Tyne D."/>
            <person name="Martin M."/>
            <person name="Earl A.M."/>
            <person name="Manson A.L."/>
            <person name="Straub T."/>
            <person name="Salamzade R."/>
            <person name="Saavedra J."/>
            <person name="Lebreton F."/>
            <person name="Prichula J."/>
            <person name="Schaufler K."/>
            <person name="Gaca A."/>
            <person name="Sgardioli B."/>
            <person name="Wagenaar J."/>
            <person name="Strong T."/>
        </authorList>
    </citation>
    <scope>NUCLEOTIDE SEQUENCE [LARGE SCALE GENOMIC DNA]</scope>
    <source>
        <strain evidence="2 3">669A</strain>
    </source>
</reference>
<accession>A0ABS3L8B7</accession>
<name>A0ABS3L8B7_9ENTE</name>
<dbReference type="Proteomes" id="UP000664601">
    <property type="component" value="Unassembled WGS sequence"/>
</dbReference>
<feature type="transmembrane region" description="Helical" evidence="1">
    <location>
        <begin position="148"/>
        <end position="168"/>
    </location>
</feature>
<dbReference type="Pfam" id="PF13346">
    <property type="entry name" value="ABC2_membrane_5"/>
    <property type="match status" value="1"/>
</dbReference>
<keyword evidence="1" id="KW-0812">Transmembrane</keyword>
<feature type="transmembrane region" description="Helical" evidence="1">
    <location>
        <begin position="188"/>
        <end position="208"/>
    </location>
</feature>
<keyword evidence="3" id="KW-1185">Reference proteome</keyword>
<protein>
    <submittedName>
        <fullName evidence="2">ABC-2 transporter permease</fullName>
    </submittedName>
</protein>
<gene>
    <name evidence="2" type="ORF">JZO70_06800</name>
</gene>
<evidence type="ECO:0000256" key="1">
    <source>
        <dbReference type="SAM" id="Phobius"/>
    </source>
</evidence>
<dbReference type="InterPro" id="IPR025699">
    <property type="entry name" value="ABC2_memb-like"/>
</dbReference>
<comment type="caution">
    <text evidence="2">The sequence shown here is derived from an EMBL/GenBank/DDBJ whole genome shotgun (WGS) entry which is preliminary data.</text>
</comment>
<sequence length="218" mass="24521">MRGLYIKDLRLIMKQKALLLVFILLTVFNSYQLNNNAVVPSLMIFFLTTLAFTTVTYDEMDHGLTFLFTLPISRKKYVAGKYLLSIATILLAIVLSIGIVLVMNAIKSQVVNFELFSFTFGFVFLLGLLYMSIMLPIYFKFGAEKSRLILLLIIGVIFFLTFAGGYLIQKTNFDIAGQVNTIMAQPLWLLTAISILVTAAAVVISYLMSVKIVKKKEL</sequence>